<dbReference type="RefSeq" id="WP_043874119.1">
    <property type="nucleotide sequence ID" value="NZ_CCVW01000002.1"/>
</dbReference>
<dbReference type="EMBL" id="CCSB01000002">
    <property type="protein sequence ID" value="CDZ77613.1"/>
    <property type="molecule type" value="Genomic_DNA"/>
</dbReference>
<evidence type="ECO:0000313" key="2">
    <source>
        <dbReference type="Proteomes" id="UP000044071"/>
    </source>
</evidence>
<dbReference type="AlphaFoldDB" id="A0A078L0R7"/>
<organism evidence="1 2">
    <name type="scientific">Legionella massiliensis</name>
    <dbReference type="NCBI Taxonomy" id="1034943"/>
    <lineage>
        <taxon>Bacteria</taxon>
        <taxon>Pseudomonadati</taxon>
        <taxon>Pseudomonadota</taxon>
        <taxon>Gammaproteobacteria</taxon>
        <taxon>Legionellales</taxon>
        <taxon>Legionellaceae</taxon>
        <taxon>Legionella</taxon>
    </lineage>
</organism>
<name>A0A078L0R7_9GAMM</name>
<keyword evidence="2" id="KW-1185">Reference proteome</keyword>
<reference evidence="1 2" key="1">
    <citation type="submission" date="2014-06" db="EMBL/GenBank/DDBJ databases">
        <authorList>
            <person name="Urmite Genomes Urmite Genomes"/>
        </authorList>
    </citation>
    <scope>NUCLEOTIDE SEQUENCE [LARGE SCALE GENOMIC DNA]</scope>
</reference>
<evidence type="ECO:0008006" key="3">
    <source>
        <dbReference type="Google" id="ProtNLM"/>
    </source>
</evidence>
<accession>A0A078L0R7</accession>
<gene>
    <name evidence="1" type="ORF">BN59_01897</name>
</gene>
<evidence type="ECO:0000313" key="1">
    <source>
        <dbReference type="EMBL" id="CDZ77613.1"/>
    </source>
</evidence>
<sequence length="254" mass="28846">MPIKNDGTQENEKQPEFFDTFPHEVTLEVLRHLNNRQLAAIERVNKDQFSRLVNVVEKEHGLTTENILPNQMYYILGNTVEMNKIPFGVLTYAYTAGREVPNKEIKDAAPKSDQIVRVFRTKEEAEKASSVQEKSSDRDPMSARKKPVVFAVKLKEGQEALEVEFQQEAFEIERQQETLGLELHKTPPSKSKVESARLSADCFKIIAGYNPSTKKEIQIAKENSQVSSLSFFQKAEKKINDALSALAGNQHRPK</sequence>
<protein>
    <recommendedName>
        <fullName evidence="3">F-box domain-containing protein</fullName>
    </recommendedName>
</protein>
<proteinExistence type="predicted"/>
<dbReference type="Proteomes" id="UP000044071">
    <property type="component" value="Unassembled WGS sequence"/>
</dbReference>